<dbReference type="STRING" id="1335048.AKL17_1822"/>
<dbReference type="EMBL" id="CP012661">
    <property type="protein sequence ID" value="AMY69072.1"/>
    <property type="molecule type" value="Genomic_DNA"/>
</dbReference>
<dbReference type="InterPro" id="IPR018762">
    <property type="entry name" value="ChpT_C"/>
</dbReference>
<feature type="domain" description="Histidine phosphotransferase ChpT C-terminal" evidence="1">
    <location>
        <begin position="78"/>
        <end position="193"/>
    </location>
</feature>
<organism evidence="2 3">
    <name type="scientific">Frigidibacter mobilis</name>
    <dbReference type="NCBI Taxonomy" id="1335048"/>
    <lineage>
        <taxon>Bacteria</taxon>
        <taxon>Pseudomonadati</taxon>
        <taxon>Pseudomonadota</taxon>
        <taxon>Alphaproteobacteria</taxon>
        <taxon>Rhodobacterales</taxon>
        <taxon>Paracoccaceae</taxon>
        <taxon>Frigidibacter</taxon>
    </lineage>
</organism>
<dbReference type="AlphaFoldDB" id="A0A159Z266"/>
<dbReference type="Pfam" id="PF10090">
    <property type="entry name" value="HPTransfase"/>
    <property type="match status" value="1"/>
</dbReference>
<dbReference type="KEGG" id="daa:AKL17_1822"/>
<proteinExistence type="predicted"/>
<dbReference type="PATRIC" id="fig|1335048.3.peg.1898"/>
<dbReference type="OrthoDB" id="9803702at2"/>
<keyword evidence="3" id="KW-1185">Reference proteome</keyword>
<dbReference type="InterPro" id="IPR036890">
    <property type="entry name" value="HATPase_C_sf"/>
</dbReference>
<dbReference type="Proteomes" id="UP000076128">
    <property type="component" value="Chromosome"/>
</dbReference>
<name>A0A159Z266_9RHOB</name>
<gene>
    <name evidence="2" type="ORF">AKL17_1822</name>
</gene>
<evidence type="ECO:0000313" key="3">
    <source>
        <dbReference type="Proteomes" id="UP000076128"/>
    </source>
</evidence>
<reference evidence="2 3" key="1">
    <citation type="submission" date="2015-09" db="EMBL/GenBank/DDBJ databases">
        <title>Complete genome sequence of Defluviimonas alba cai42t isolated from an oilfield in Xinjiang.</title>
        <authorList>
            <person name="Geng S."/>
            <person name="Pan X."/>
            <person name="Wu X."/>
        </authorList>
    </citation>
    <scope>NUCLEOTIDE SEQUENCE [LARGE SCALE GENOMIC DNA]</scope>
    <source>
        <strain evidence="3">cai42</strain>
    </source>
</reference>
<dbReference type="Gene3D" id="1.10.287.130">
    <property type="match status" value="1"/>
</dbReference>
<dbReference type="Gene3D" id="3.30.565.10">
    <property type="entry name" value="Histidine kinase-like ATPase, C-terminal domain"/>
    <property type="match status" value="1"/>
</dbReference>
<sequence length="199" mass="21278">MPNDCPDLTALLGSRICHDLISPLGAIGNGVELLSMAGTAAGPEMALIAESVASAKARIRFFRIAFGAAAPDHRLGRPEILAVIADMTRGGKLVIDWQPEGDEARRTVKLAFLGLQCLESALPWGGRITVQQLGPTWVLRAEALRVKADPALWAVLAGQGNPAEVSPAQVHFALMPVEAARQNRQLQADLTETEISLRF</sequence>
<dbReference type="RefSeq" id="WP_066812310.1">
    <property type="nucleotide sequence ID" value="NZ_CP012661.1"/>
</dbReference>
<evidence type="ECO:0000259" key="1">
    <source>
        <dbReference type="Pfam" id="PF10090"/>
    </source>
</evidence>
<evidence type="ECO:0000313" key="2">
    <source>
        <dbReference type="EMBL" id="AMY69072.1"/>
    </source>
</evidence>
<accession>A0A159Z266</accession>
<protein>
    <recommendedName>
        <fullName evidence="1">Histidine phosphotransferase ChpT C-terminal domain-containing protein</fullName>
    </recommendedName>
</protein>